<gene>
    <name evidence="8" type="ORF">NG792_14700</name>
</gene>
<evidence type="ECO:0000313" key="8">
    <source>
        <dbReference type="EMBL" id="MCT7978959.1"/>
    </source>
</evidence>
<dbReference type="Gene3D" id="1.10.1740.10">
    <property type="match status" value="1"/>
</dbReference>
<reference evidence="8 9" key="1">
    <citation type="journal article" date="2022" name="Front. Microbiol.">
        <title>High genomic differentiation and limited gene flow indicate recent cryptic speciation within the genus Laspinema (cyanobacteria).</title>
        <authorList>
            <person name="Stanojkovic A."/>
            <person name="Skoupy S."/>
            <person name="Skaloud P."/>
            <person name="Dvorak P."/>
        </authorList>
    </citation>
    <scope>NUCLEOTIDE SEQUENCE [LARGE SCALE GENOMIC DNA]</scope>
    <source>
        <strain evidence="8 9">D3b</strain>
    </source>
</reference>
<dbReference type="RefSeq" id="WP_261235885.1">
    <property type="nucleotide sequence ID" value="NZ_JAMXFA010000018.1"/>
</dbReference>
<protein>
    <submittedName>
        <fullName evidence="8">Sigma-70 family RNA polymerase sigma factor</fullName>
    </submittedName>
</protein>
<evidence type="ECO:0000256" key="5">
    <source>
        <dbReference type="ARBA" id="ARBA00023163"/>
    </source>
</evidence>
<feature type="domain" description="RNA polymerase sigma-70 region 2" evidence="6">
    <location>
        <begin position="35"/>
        <end position="104"/>
    </location>
</feature>
<sequence length="311" mass="35096">MMDMKATTNQLPPLTKESELLHRLAAGETQAFWQLIQPYRNYLFRCCLKWTNGNSTEAEDLLSQAMVKALDKLQDHAEKITNLRAWLTSLTRNLYTDIYRKRRRQAMQMEDIEEVAAQGTSAVILGSGSPEEALLHHELGQYLRHAINSLPSRLRTPFILRYWHQIPYQDIAQQLALSLNNIYKRIQQARDILQKRLSRYFSGLDDARLDSSESFKKRDVALSRDDFAPGIAPECLPPQDYGATTGEAIPYGIASLHAGGLPLQSNETIASDSIAAMAENIGETINYQVTAICLETLHSGWYPSLSPLGWS</sequence>
<dbReference type="InterPro" id="IPR013324">
    <property type="entry name" value="RNA_pol_sigma_r3/r4-like"/>
</dbReference>
<dbReference type="InterPro" id="IPR036388">
    <property type="entry name" value="WH-like_DNA-bd_sf"/>
</dbReference>
<dbReference type="SUPFAM" id="SSF88946">
    <property type="entry name" value="Sigma2 domain of RNA polymerase sigma factors"/>
    <property type="match status" value="1"/>
</dbReference>
<dbReference type="InterPro" id="IPR007627">
    <property type="entry name" value="RNA_pol_sigma70_r2"/>
</dbReference>
<keyword evidence="9" id="KW-1185">Reference proteome</keyword>
<feature type="domain" description="RNA polymerase sigma factor 70 region 4 type 2" evidence="7">
    <location>
        <begin position="141"/>
        <end position="190"/>
    </location>
</feature>
<name>A0ABT2NAV4_9CYAN</name>
<keyword evidence="3" id="KW-0731">Sigma factor</keyword>
<dbReference type="CDD" id="cd06171">
    <property type="entry name" value="Sigma70_r4"/>
    <property type="match status" value="1"/>
</dbReference>
<keyword evidence="2" id="KW-0805">Transcription regulation</keyword>
<dbReference type="Proteomes" id="UP001525961">
    <property type="component" value="Unassembled WGS sequence"/>
</dbReference>
<dbReference type="InterPro" id="IPR013249">
    <property type="entry name" value="RNA_pol_sigma70_r4_t2"/>
</dbReference>
<evidence type="ECO:0000313" key="9">
    <source>
        <dbReference type="Proteomes" id="UP001525961"/>
    </source>
</evidence>
<dbReference type="SUPFAM" id="SSF88659">
    <property type="entry name" value="Sigma3 and sigma4 domains of RNA polymerase sigma factors"/>
    <property type="match status" value="1"/>
</dbReference>
<evidence type="ECO:0000259" key="7">
    <source>
        <dbReference type="Pfam" id="PF08281"/>
    </source>
</evidence>
<dbReference type="Pfam" id="PF04542">
    <property type="entry name" value="Sigma70_r2"/>
    <property type="match status" value="1"/>
</dbReference>
<keyword evidence="5" id="KW-0804">Transcription</keyword>
<evidence type="ECO:0000256" key="4">
    <source>
        <dbReference type="ARBA" id="ARBA00023125"/>
    </source>
</evidence>
<dbReference type="InterPro" id="IPR014284">
    <property type="entry name" value="RNA_pol_sigma-70_dom"/>
</dbReference>
<dbReference type="Gene3D" id="1.10.10.10">
    <property type="entry name" value="Winged helix-like DNA-binding domain superfamily/Winged helix DNA-binding domain"/>
    <property type="match status" value="1"/>
</dbReference>
<evidence type="ECO:0000256" key="2">
    <source>
        <dbReference type="ARBA" id="ARBA00023015"/>
    </source>
</evidence>
<comment type="caution">
    <text evidence="8">The sequence shown here is derived from an EMBL/GenBank/DDBJ whole genome shotgun (WGS) entry which is preliminary data.</text>
</comment>
<dbReference type="EMBL" id="JAMXFA010000018">
    <property type="protein sequence ID" value="MCT7978959.1"/>
    <property type="molecule type" value="Genomic_DNA"/>
</dbReference>
<comment type="similarity">
    <text evidence="1">Belongs to the sigma-70 factor family. ECF subfamily.</text>
</comment>
<dbReference type="InterPro" id="IPR013325">
    <property type="entry name" value="RNA_pol_sigma_r2"/>
</dbReference>
<evidence type="ECO:0000259" key="6">
    <source>
        <dbReference type="Pfam" id="PF04542"/>
    </source>
</evidence>
<dbReference type="InterPro" id="IPR039425">
    <property type="entry name" value="RNA_pol_sigma-70-like"/>
</dbReference>
<dbReference type="PANTHER" id="PTHR43133">
    <property type="entry name" value="RNA POLYMERASE ECF-TYPE SIGMA FACTO"/>
    <property type="match status" value="1"/>
</dbReference>
<dbReference type="Pfam" id="PF08281">
    <property type="entry name" value="Sigma70_r4_2"/>
    <property type="match status" value="1"/>
</dbReference>
<evidence type="ECO:0000256" key="1">
    <source>
        <dbReference type="ARBA" id="ARBA00010641"/>
    </source>
</evidence>
<dbReference type="NCBIfam" id="TIGR02937">
    <property type="entry name" value="sigma70-ECF"/>
    <property type="match status" value="1"/>
</dbReference>
<dbReference type="PANTHER" id="PTHR43133:SF8">
    <property type="entry name" value="RNA POLYMERASE SIGMA FACTOR HI_1459-RELATED"/>
    <property type="match status" value="1"/>
</dbReference>
<organism evidence="8 9">
    <name type="scientific">Laspinema olomoucense D3b</name>
    <dbReference type="NCBI Taxonomy" id="2953688"/>
    <lineage>
        <taxon>Bacteria</taxon>
        <taxon>Bacillati</taxon>
        <taxon>Cyanobacteriota</taxon>
        <taxon>Cyanophyceae</taxon>
        <taxon>Oscillatoriophycideae</taxon>
        <taxon>Oscillatoriales</taxon>
        <taxon>Laspinemataceae</taxon>
        <taxon>Laspinema</taxon>
        <taxon>Laspinema olomoucense</taxon>
    </lineage>
</organism>
<keyword evidence="4" id="KW-0238">DNA-binding</keyword>
<proteinExistence type="inferred from homology"/>
<evidence type="ECO:0000256" key="3">
    <source>
        <dbReference type="ARBA" id="ARBA00023082"/>
    </source>
</evidence>
<accession>A0ABT2NAV4</accession>